<comment type="function">
    <text evidence="12">Catalyzes the initial step of the lipid cycle reactions in the biosynthesis of the cell wall peptidoglycan: transfers peptidoglycan precursor phospho-MurNAc-pentapeptide from UDP-MurNAc-pentapeptide onto the lipid carrier undecaprenyl phosphate, yielding undecaprenyl-pyrophosphoryl-MurNAc-pentapeptide, known as lipid I.</text>
</comment>
<dbReference type="EMBL" id="LWHJ01000011">
    <property type="protein sequence ID" value="OAQ41684.1"/>
    <property type="molecule type" value="Genomic_DNA"/>
</dbReference>
<dbReference type="GO" id="GO:0046872">
    <property type="term" value="F:metal ion binding"/>
    <property type="evidence" value="ECO:0007669"/>
    <property type="project" value="UniProtKB-KW"/>
</dbReference>
<evidence type="ECO:0000256" key="1">
    <source>
        <dbReference type="ARBA" id="ARBA00004141"/>
    </source>
</evidence>
<evidence type="ECO:0000256" key="7">
    <source>
        <dbReference type="ARBA" id="ARBA00022984"/>
    </source>
</evidence>
<evidence type="ECO:0000256" key="8">
    <source>
        <dbReference type="ARBA" id="ARBA00022989"/>
    </source>
</evidence>
<keyword evidence="5 12" id="KW-0812">Transmembrane</keyword>
<keyword evidence="9 12" id="KW-0472">Membrane</keyword>
<keyword evidence="10 12" id="KW-0131">Cell cycle</keyword>
<dbReference type="UniPathway" id="UPA00219"/>
<dbReference type="GO" id="GO:0051992">
    <property type="term" value="F:UDP-N-acetylmuramoyl-L-alanyl-D-glutamyl-meso-2,6-diaminopimelyl-D-alanyl-D-alanine:undecaprenyl-phosphate transferase activity"/>
    <property type="evidence" value="ECO:0007669"/>
    <property type="project" value="RHEA"/>
</dbReference>
<feature type="transmembrane region" description="Helical" evidence="12">
    <location>
        <begin position="409"/>
        <end position="428"/>
    </location>
</feature>
<keyword evidence="7 12" id="KW-0573">Peptidoglycan synthesis</keyword>
<feature type="transmembrane region" description="Helical" evidence="12">
    <location>
        <begin position="20"/>
        <end position="43"/>
    </location>
</feature>
<dbReference type="STRING" id="1826909.A5893_00805"/>
<dbReference type="NCBIfam" id="TIGR00445">
    <property type="entry name" value="mraY"/>
    <property type="match status" value="1"/>
</dbReference>
<gene>
    <name evidence="12" type="primary">mraY</name>
    <name evidence="15" type="ORF">A5893_00805</name>
</gene>
<evidence type="ECO:0000256" key="3">
    <source>
        <dbReference type="ARBA" id="ARBA00022618"/>
    </source>
</evidence>
<dbReference type="GO" id="GO:0071555">
    <property type="term" value="P:cell wall organization"/>
    <property type="evidence" value="ECO:0007669"/>
    <property type="project" value="UniProtKB-KW"/>
</dbReference>
<feature type="binding site" evidence="14">
    <location>
        <position position="332"/>
    </location>
    <ligand>
        <name>Mg(2+)</name>
        <dbReference type="ChEBI" id="CHEBI:18420"/>
    </ligand>
</feature>
<dbReference type="EC" id="2.7.8.13" evidence="12 13"/>
<evidence type="ECO:0000256" key="6">
    <source>
        <dbReference type="ARBA" id="ARBA00022960"/>
    </source>
</evidence>
<dbReference type="GO" id="GO:0009252">
    <property type="term" value="P:peptidoglycan biosynthetic process"/>
    <property type="evidence" value="ECO:0007669"/>
    <property type="project" value="UniProtKB-UniRule"/>
</dbReference>
<evidence type="ECO:0000256" key="9">
    <source>
        <dbReference type="ARBA" id="ARBA00023136"/>
    </source>
</evidence>
<comment type="similarity">
    <text evidence="2 12">Belongs to the glycosyltransferase 4 family. MraY subfamily.</text>
</comment>
<feature type="transmembrane region" description="Helical" evidence="12">
    <location>
        <begin position="355"/>
        <end position="378"/>
    </location>
</feature>
<dbReference type="PANTHER" id="PTHR22926">
    <property type="entry name" value="PHOSPHO-N-ACETYLMURAMOYL-PENTAPEPTIDE-TRANSFERASE"/>
    <property type="match status" value="1"/>
</dbReference>
<keyword evidence="3 12" id="KW-0132">Cell division</keyword>
<evidence type="ECO:0000256" key="4">
    <source>
        <dbReference type="ARBA" id="ARBA00022679"/>
    </source>
</evidence>
<comment type="cofactor">
    <cofactor evidence="12 14">
        <name>Mg(2+)</name>
        <dbReference type="ChEBI" id="CHEBI:18420"/>
    </cofactor>
</comment>
<comment type="subcellular location">
    <subcellularLocation>
        <location evidence="12">Cell membrane</location>
        <topology evidence="12">Multi-pass membrane protein</topology>
    </subcellularLocation>
    <subcellularLocation>
        <location evidence="1">Membrane</location>
        <topology evidence="1">Multi-pass membrane protein</topology>
    </subcellularLocation>
</comment>
<feature type="binding site" evidence="14">
    <location>
        <position position="257"/>
    </location>
    <ligand>
        <name>Mg(2+)</name>
        <dbReference type="ChEBI" id="CHEBI:18420"/>
    </ligand>
</feature>
<dbReference type="AlphaFoldDB" id="A0A179DLD9"/>
<sequence>MLYHLFTYLDKQFDFPGFGLFQFISFRAGMAMILSLIITTVYGNRLISYLRYKQVGETVRNLGLEGQNQKQGTPTMGGLIIIAGILIPVLLFARIENIYIILMIITTVWMGAIGFLDDYIKVFKKNKEGLAGKFKIVGQVGLSLIIGWTMFFHPDILVRQTVSQVSEVTKSTKGNITFKEEIFNEKGEKLIRVEKNNGIYYAKDVKSTITNIPFYKNNEFDYAKVLKFLGDDYQKYSLVVFLLFVIVIITAVSNGANITDGIDGLATGTSAIIGITLALLAYVSGNTIIADYLKIIYIPNSGELVIFAASFVGACIGFLWYNAYPAQVFMGDTGSLTIGGIIAVFAIMIRKELLIPILCGVFLIENLSVIMQVSWFKYTKRKSGEGKRIFLMAPLHHHFQKKGYHESKIVSRFWIVGILLAIITIVTLKLR</sequence>
<name>A0A179DLD9_9SPHI</name>
<dbReference type="GO" id="GO:0008360">
    <property type="term" value="P:regulation of cell shape"/>
    <property type="evidence" value="ECO:0007669"/>
    <property type="project" value="UniProtKB-KW"/>
</dbReference>
<dbReference type="InterPro" id="IPR000715">
    <property type="entry name" value="Glycosyl_transferase_4"/>
</dbReference>
<keyword evidence="12 14" id="KW-0460">Magnesium</keyword>
<evidence type="ECO:0000313" key="16">
    <source>
        <dbReference type="Proteomes" id="UP000078459"/>
    </source>
</evidence>
<dbReference type="GO" id="GO:0051301">
    <property type="term" value="P:cell division"/>
    <property type="evidence" value="ECO:0007669"/>
    <property type="project" value="UniProtKB-KW"/>
</dbReference>
<feature type="transmembrane region" description="Helical" evidence="12">
    <location>
        <begin position="236"/>
        <end position="253"/>
    </location>
</feature>
<keyword evidence="12 14" id="KW-0479">Metal-binding</keyword>
<evidence type="ECO:0000313" key="15">
    <source>
        <dbReference type="EMBL" id="OAQ41684.1"/>
    </source>
</evidence>
<comment type="catalytic activity">
    <reaction evidence="12">
        <text>UDP-N-acetyl-alpha-D-muramoyl-L-alanyl-gamma-D-glutamyl-meso-2,6-diaminopimeloyl-D-alanyl-D-alanine + di-trans,octa-cis-undecaprenyl phosphate = di-trans,octa-cis-undecaprenyl diphospho-N-acetyl-alpha-D-muramoyl-L-alanyl-D-glutamyl-meso-2,6-diaminopimeloyl-D-alanyl-D-alanine + UMP</text>
        <dbReference type="Rhea" id="RHEA:28386"/>
        <dbReference type="ChEBI" id="CHEBI:57865"/>
        <dbReference type="ChEBI" id="CHEBI:60392"/>
        <dbReference type="ChEBI" id="CHEBI:61386"/>
        <dbReference type="ChEBI" id="CHEBI:61387"/>
        <dbReference type="EC" id="2.7.8.13"/>
    </reaction>
</comment>
<comment type="pathway">
    <text evidence="12">Cell wall biogenesis; peptidoglycan biosynthesis.</text>
</comment>
<keyword evidence="12" id="KW-1003">Cell membrane</keyword>
<dbReference type="OrthoDB" id="9805475at2"/>
<keyword evidence="11 12" id="KW-0961">Cell wall biogenesis/degradation</keyword>
<reference evidence="15 16" key="1">
    <citation type="submission" date="2016-04" db="EMBL/GenBank/DDBJ databases">
        <authorList>
            <person name="Evans L.H."/>
            <person name="Alamgir A."/>
            <person name="Owens N."/>
            <person name="Weber N.D."/>
            <person name="Virtaneva K."/>
            <person name="Barbian K."/>
            <person name="Babar A."/>
            <person name="Rosenke K."/>
        </authorList>
    </citation>
    <scope>NUCLEOTIDE SEQUENCE [LARGE SCALE GENOMIC DNA]</scope>
    <source>
        <strain evidence="15 16">CCM 8644</strain>
    </source>
</reference>
<reference evidence="15 16" key="2">
    <citation type="submission" date="2016-06" db="EMBL/GenBank/DDBJ databases">
        <title>Pedobacter psychrophilus sp. nov., isolated from Antarctic fragmentary rock.</title>
        <authorList>
            <person name="Svec P."/>
        </authorList>
    </citation>
    <scope>NUCLEOTIDE SEQUENCE [LARGE SCALE GENOMIC DNA]</scope>
    <source>
        <strain evidence="15 16">CCM 8644</strain>
    </source>
</reference>
<evidence type="ECO:0000256" key="14">
    <source>
        <dbReference type="PIRSR" id="PIRSR600715-1"/>
    </source>
</evidence>
<dbReference type="PANTHER" id="PTHR22926:SF5">
    <property type="entry name" value="PHOSPHO-N-ACETYLMURAMOYL-PENTAPEPTIDE-TRANSFERASE HOMOLOG"/>
    <property type="match status" value="1"/>
</dbReference>
<keyword evidence="6 12" id="KW-0133">Cell shape</keyword>
<evidence type="ECO:0000256" key="10">
    <source>
        <dbReference type="ARBA" id="ARBA00023306"/>
    </source>
</evidence>
<accession>A0A179DLD9</accession>
<feature type="transmembrane region" description="Helical" evidence="12">
    <location>
        <begin position="75"/>
        <end position="92"/>
    </location>
</feature>
<protein>
    <recommendedName>
        <fullName evidence="12 13">Phospho-N-acetylmuramoyl-pentapeptide-transferase</fullName>
        <ecNumber evidence="12 13">2.7.8.13</ecNumber>
    </recommendedName>
    <alternativeName>
        <fullName evidence="12">UDP-MurNAc-pentapeptide phosphotransferase</fullName>
    </alternativeName>
</protein>
<dbReference type="InterPro" id="IPR003524">
    <property type="entry name" value="PNAcMuramoyl-5peptid_Trfase"/>
</dbReference>
<evidence type="ECO:0000256" key="13">
    <source>
        <dbReference type="NCBIfam" id="TIGR00445"/>
    </source>
</evidence>
<dbReference type="Proteomes" id="UP000078459">
    <property type="component" value="Unassembled WGS sequence"/>
</dbReference>
<proteinExistence type="inferred from homology"/>
<evidence type="ECO:0000256" key="12">
    <source>
        <dbReference type="HAMAP-Rule" id="MF_00038"/>
    </source>
</evidence>
<feature type="transmembrane region" description="Helical" evidence="12">
    <location>
        <begin position="304"/>
        <end position="321"/>
    </location>
</feature>
<evidence type="ECO:0000256" key="11">
    <source>
        <dbReference type="ARBA" id="ARBA00023316"/>
    </source>
</evidence>
<dbReference type="Pfam" id="PF10555">
    <property type="entry name" value="MraY_sig1"/>
    <property type="match status" value="1"/>
</dbReference>
<keyword evidence="4 12" id="KW-0808">Transferase</keyword>
<dbReference type="PROSITE" id="PS01348">
    <property type="entry name" value="MRAY_2"/>
    <property type="match status" value="1"/>
</dbReference>
<dbReference type="GO" id="GO:0005886">
    <property type="term" value="C:plasma membrane"/>
    <property type="evidence" value="ECO:0007669"/>
    <property type="project" value="UniProtKB-SubCell"/>
</dbReference>
<dbReference type="InterPro" id="IPR018480">
    <property type="entry name" value="PNAcMuramoyl-5peptid_Trfase_CS"/>
</dbReference>
<feature type="transmembrane region" description="Helical" evidence="12">
    <location>
        <begin position="265"/>
        <end position="284"/>
    </location>
</feature>
<keyword evidence="16" id="KW-1185">Reference proteome</keyword>
<organism evidence="15 16">
    <name type="scientific">Pedobacter psychrophilus</name>
    <dbReference type="NCBI Taxonomy" id="1826909"/>
    <lineage>
        <taxon>Bacteria</taxon>
        <taxon>Pseudomonadati</taxon>
        <taxon>Bacteroidota</taxon>
        <taxon>Sphingobacteriia</taxon>
        <taxon>Sphingobacteriales</taxon>
        <taxon>Sphingobacteriaceae</taxon>
        <taxon>Pedobacter</taxon>
    </lineage>
</organism>
<dbReference type="RefSeq" id="WP_068820715.1">
    <property type="nucleotide sequence ID" value="NZ_LWHJ01000011.1"/>
</dbReference>
<feature type="transmembrane region" description="Helical" evidence="12">
    <location>
        <begin position="98"/>
        <end position="116"/>
    </location>
</feature>
<dbReference type="Pfam" id="PF00953">
    <property type="entry name" value="Glycos_transf_4"/>
    <property type="match status" value="1"/>
</dbReference>
<dbReference type="HAMAP" id="MF_00038">
    <property type="entry name" value="MraY"/>
    <property type="match status" value="1"/>
</dbReference>
<evidence type="ECO:0000256" key="5">
    <source>
        <dbReference type="ARBA" id="ARBA00022692"/>
    </source>
</evidence>
<dbReference type="CDD" id="cd06852">
    <property type="entry name" value="GT_MraY"/>
    <property type="match status" value="1"/>
</dbReference>
<evidence type="ECO:0000256" key="2">
    <source>
        <dbReference type="ARBA" id="ARBA00005583"/>
    </source>
</evidence>
<comment type="caution">
    <text evidence="15">The sequence shown here is derived from an EMBL/GenBank/DDBJ whole genome shotgun (WGS) entry which is preliminary data.</text>
</comment>
<dbReference type="GO" id="GO:0008963">
    <property type="term" value="F:phospho-N-acetylmuramoyl-pentapeptide-transferase activity"/>
    <property type="evidence" value="ECO:0007669"/>
    <property type="project" value="UniProtKB-UniRule"/>
</dbReference>
<dbReference type="PROSITE" id="PS01347">
    <property type="entry name" value="MRAY_1"/>
    <property type="match status" value="1"/>
</dbReference>
<feature type="transmembrane region" description="Helical" evidence="12">
    <location>
        <begin position="328"/>
        <end position="349"/>
    </location>
</feature>
<keyword evidence="8 12" id="KW-1133">Transmembrane helix</keyword>